<dbReference type="GO" id="GO:0009307">
    <property type="term" value="P:DNA restriction-modification system"/>
    <property type="evidence" value="ECO:0007669"/>
    <property type="project" value="UniProtKB-KW"/>
</dbReference>
<organism evidence="13 14">
    <name type="scientific">Mycoplasmopsis bovirhinis</name>
    <dbReference type="NCBI Taxonomy" id="29553"/>
    <lineage>
        <taxon>Bacteria</taxon>
        <taxon>Bacillati</taxon>
        <taxon>Mycoplasmatota</taxon>
        <taxon>Mycoplasmoidales</taxon>
        <taxon>Metamycoplasmataceae</taxon>
        <taxon>Mycoplasmopsis</taxon>
    </lineage>
</organism>
<comment type="catalytic activity">
    <reaction evidence="1 11">
        <text>Endonucleolytic cleavage of DNA to give random double-stranded fragments with terminal 5'-phosphates, ATP is simultaneously hydrolyzed.</text>
        <dbReference type="EC" id="3.1.21.3"/>
    </reaction>
</comment>
<dbReference type="InterPro" id="IPR040980">
    <property type="entry name" value="SWI2_SNF2"/>
</dbReference>
<keyword evidence="7" id="KW-0255">Endonuclease</keyword>
<protein>
    <recommendedName>
        <fullName evidence="11">Type I restriction enzyme endonuclease subunit</fullName>
        <shortName evidence="11">R protein</shortName>
        <ecNumber evidence="11">3.1.21.3</ecNumber>
    </recommendedName>
</protein>
<dbReference type="PANTHER" id="PTHR30195">
    <property type="entry name" value="TYPE I SITE-SPECIFIC DEOXYRIBONUCLEASE PROTEIN SUBUNIT M AND R"/>
    <property type="match status" value="1"/>
</dbReference>
<dbReference type="Proteomes" id="UP000289952">
    <property type="component" value="Chromosome"/>
</dbReference>
<evidence type="ECO:0000256" key="2">
    <source>
        <dbReference type="ARBA" id="ARBA00008598"/>
    </source>
</evidence>
<keyword evidence="5 11" id="KW-0547">Nucleotide-binding</keyword>
<dbReference type="InterPro" id="IPR007409">
    <property type="entry name" value="Restrct_endonuc_type1_HsdR_N"/>
</dbReference>
<dbReference type="InterPro" id="IPR051268">
    <property type="entry name" value="Type-I_R_enzyme_R_subunit"/>
</dbReference>
<reference evidence="13 14" key="1">
    <citation type="submission" date="2019-01" db="EMBL/GenBank/DDBJ databases">
        <authorList>
            <consortium name="Pathogen Informatics"/>
        </authorList>
    </citation>
    <scope>NUCLEOTIDE SEQUENCE [LARGE SCALE GENOMIC DNA]</scope>
    <source>
        <strain evidence="13 14">NCTC10118</strain>
    </source>
</reference>
<keyword evidence="10 11" id="KW-0238">DNA-binding</keyword>
<dbReference type="NCBIfam" id="TIGR00348">
    <property type="entry name" value="hsdR"/>
    <property type="match status" value="1"/>
</dbReference>
<gene>
    <name evidence="13" type="primary">hsdR_1</name>
    <name evidence="13" type="ORF">NCTC10118_00035</name>
</gene>
<accession>A0A449ACH9</accession>
<comment type="function">
    <text evidence="11">Subunit R is required for both nuclease and ATPase activities, but not for modification.</text>
</comment>
<evidence type="ECO:0000256" key="11">
    <source>
        <dbReference type="RuleBase" id="RU364115"/>
    </source>
</evidence>
<evidence type="ECO:0000313" key="14">
    <source>
        <dbReference type="Proteomes" id="UP000289952"/>
    </source>
</evidence>
<dbReference type="CDD" id="cd18800">
    <property type="entry name" value="SF2_C_EcoR124I-like"/>
    <property type="match status" value="1"/>
</dbReference>
<dbReference type="InterPro" id="IPR004473">
    <property type="entry name" value="Restrct_endonuc_typeI_HsdR"/>
</dbReference>
<proteinExistence type="inferred from homology"/>
<evidence type="ECO:0000256" key="10">
    <source>
        <dbReference type="ARBA" id="ARBA00023125"/>
    </source>
</evidence>
<keyword evidence="9 11" id="KW-0067">ATP-binding</keyword>
<dbReference type="GO" id="GO:0005524">
    <property type="term" value="F:ATP binding"/>
    <property type="evidence" value="ECO:0007669"/>
    <property type="project" value="UniProtKB-KW"/>
</dbReference>
<dbReference type="EC" id="3.1.21.3" evidence="11"/>
<keyword evidence="14" id="KW-1185">Reference proteome</keyword>
<dbReference type="InterPro" id="IPR014001">
    <property type="entry name" value="Helicase_ATP-bd"/>
</dbReference>
<dbReference type="SMART" id="SM00487">
    <property type="entry name" value="DEXDc"/>
    <property type="match status" value="1"/>
</dbReference>
<dbReference type="RefSeq" id="WP_129620858.1">
    <property type="nucleotide sequence ID" value="NZ_LR214972.1"/>
</dbReference>
<evidence type="ECO:0000256" key="8">
    <source>
        <dbReference type="ARBA" id="ARBA00022801"/>
    </source>
</evidence>
<dbReference type="PROSITE" id="PS51192">
    <property type="entry name" value="HELICASE_ATP_BIND_1"/>
    <property type="match status" value="1"/>
</dbReference>
<keyword evidence="6 11" id="KW-0680">Restriction system</keyword>
<evidence type="ECO:0000256" key="6">
    <source>
        <dbReference type="ARBA" id="ARBA00022747"/>
    </source>
</evidence>
<comment type="similarity">
    <text evidence="2 11">Belongs to the HsdR family.</text>
</comment>
<dbReference type="CDD" id="cd22332">
    <property type="entry name" value="HsdR_N"/>
    <property type="match status" value="1"/>
</dbReference>
<evidence type="ECO:0000256" key="9">
    <source>
        <dbReference type="ARBA" id="ARBA00022840"/>
    </source>
</evidence>
<dbReference type="Pfam" id="PF22679">
    <property type="entry name" value="T1R_D3-like"/>
    <property type="match status" value="1"/>
</dbReference>
<evidence type="ECO:0000256" key="3">
    <source>
        <dbReference type="ARBA" id="ARBA00011296"/>
    </source>
</evidence>
<dbReference type="InterPro" id="IPR027417">
    <property type="entry name" value="P-loop_NTPase"/>
</dbReference>
<dbReference type="SUPFAM" id="SSF52540">
    <property type="entry name" value="P-loop containing nucleoside triphosphate hydrolases"/>
    <property type="match status" value="2"/>
</dbReference>
<dbReference type="OrthoDB" id="9758243at2"/>
<dbReference type="Pfam" id="PF18766">
    <property type="entry name" value="SWI2_SNF2"/>
    <property type="match status" value="1"/>
</dbReference>
<evidence type="ECO:0000256" key="4">
    <source>
        <dbReference type="ARBA" id="ARBA00022722"/>
    </source>
</evidence>
<dbReference type="InterPro" id="IPR021810">
    <property type="entry name" value="T1RH-like_C"/>
</dbReference>
<evidence type="ECO:0000256" key="1">
    <source>
        <dbReference type="ARBA" id="ARBA00000851"/>
    </source>
</evidence>
<keyword evidence="8 11" id="KW-0378">Hydrolase</keyword>
<dbReference type="Gene3D" id="3.90.1570.50">
    <property type="match status" value="1"/>
</dbReference>
<sequence>MQKFQEKHIEIAIIDLLKAKGYQLINNYKNNWIKNRKLDEFLNEDLLRNSLFKINPNVNKQIIIEAINTLKKIYNQHLFELNYEVHKILTEGIIIQAKDFMINPTIKFLDFDNVENNIFQVCQQVVFQEGKNKRIPDIIIYINGIPLIVMELKNFASDSENASLEKALEQLGVDSGTDGYRYDIPTLFKYNAFLVISNGVISKVGTLTSDIDRFNEWKSVDGEKVYDEDYAYKTNVLVNGLFDHHTLLDLLKNNIFFIKDKNGRHRKIMAQYHQYFGVKKALNNIEKALKPNGNGQAGIIWHTQGSGKSFSMLMLAKRLLTNKTLDVPTIVILTDRIDLDEQLYKTFLSAKDFLKTKPLQATSRIDLLAKINQVKQGKIILTNISKFDKDNLPKNHRNNIIVIADEAHRSHYGLNPTYKFKKNQETNEIEEVNIEYGIEKYIRDALPNATYIGFTGTPVTTKYKQTTEVFGEIIDTYDMTQSISDGSTVKIYYESKINVIKANEAKIKEIDNFYDNIIKLSDQGDELSVEKSKQEMSTQNAILENDSVVNFFAKDILNHYNDRKEILNGKAMIVCQTRNLAWKLYKAISKLDEKIKDQTILVITESNKDTQEQRSYFGNSQYRKELAKEFKKDTSKYKIAIVCDMWLTGFDVPDLDVMYFIKRLKSHNLMQAVARVNRVYPGKKYGLIVDYMNLRNSLDKALGEYTARDKTTNFQDITKRFYEDFKETLTKLNYKFASVDRQGFFNKDASTVFNAIQLGAEFILKDKNNSKESFLSDTLYLRKTYWFSRPHVSEYEEQEAQYYLVIRLYLLNLERSLSVLSTKQMNEYVLNLLNDALKGDEITALKSNNDDKEGNIINLLEKDKIETLKQSNPIDFKEMFKKSLQILIAVSGQRNDYSKQKKYSERFWKTLEELNSGDYESSKDSFATFNNLHSEIYSDEKQMQELSIFGQEKAFYDSLARDKNILQFIDDNKLKLIATEIKDVVKENNKTDWDKTKSGRARMRNAIKECLRKYNYPNNYFNQALEDIAKQVKHFWNSENLENFNSNDINAPEDAIIALTNSSTEMYHPDEKQMQELSIFGHEKAFYNSLVSHKNILQFIDDNKLKLIATEIKDVVKENNKTDWDKTKSGRARMRNAIKKCLIKYNYPNNYFNQALEDIAKQVKDFFGGDEVRRKI</sequence>
<evidence type="ECO:0000256" key="5">
    <source>
        <dbReference type="ARBA" id="ARBA00022741"/>
    </source>
</evidence>
<dbReference type="EMBL" id="LR214972">
    <property type="protein sequence ID" value="VEU62500.1"/>
    <property type="molecule type" value="Genomic_DNA"/>
</dbReference>
<keyword evidence="4" id="KW-0540">Nuclease</keyword>
<dbReference type="Pfam" id="PF04313">
    <property type="entry name" value="HSDR_N"/>
    <property type="match status" value="1"/>
</dbReference>
<dbReference type="AlphaFoldDB" id="A0A449ACH9"/>
<dbReference type="REBASE" id="298137">
    <property type="entry name" value="Mbo10118ORF33P"/>
</dbReference>
<dbReference type="GO" id="GO:0009035">
    <property type="term" value="F:type I site-specific deoxyribonuclease activity"/>
    <property type="evidence" value="ECO:0007669"/>
    <property type="project" value="UniProtKB-EC"/>
</dbReference>
<dbReference type="Gene3D" id="3.40.50.300">
    <property type="entry name" value="P-loop containing nucleotide triphosphate hydrolases"/>
    <property type="match status" value="2"/>
</dbReference>
<dbReference type="Pfam" id="PF11867">
    <property type="entry name" value="T1RH-like_C"/>
    <property type="match status" value="2"/>
</dbReference>
<evidence type="ECO:0000259" key="12">
    <source>
        <dbReference type="PROSITE" id="PS51192"/>
    </source>
</evidence>
<dbReference type="InterPro" id="IPR055180">
    <property type="entry name" value="HsdR_RecA-like_helicase_dom_2"/>
</dbReference>
<dbReference type="PANTHER" id="PTHR30195:SF15">
    <property type="entry name" value="TYPE I RESTRICTION ENZYME HINDI ENDONUCLEASE SUBUNIT"/>
    <property type="match status" value="1"/>
</dbReference>
<evidence type="ECO:0000256" key="7">
    <source>
        <dbReference type="ARBA" id="ARBA00022759"/>
    </source>
</evidence>
<evidence type="ECO:0000313" key="13">
    <source>
        <dbReference type="EMBL" id="VEU62500.1"/>
    </source>
</evidence>
<feature type="domain" description="Helicase ATP-binding" evidence="12">
    <location>
        <begin position="289"/>
        <end position="476"/>
    </location>
</feature>
<comment type="subunit">
    <text evidence="3 11">The type I restriction/modification system is composed of three polypeptides R, M and S.</text>
</comment>
<name>A0A449ACH9_9BACT</name>
<dbReference type="GO" id="GO:0003677">
    <property type="term" value="F:DNA binding"/>
    <property type="evidence" value="ECO:0007669"/>
    <property type="project" value="UniProtKB-KW"/>
</dbReference>